<gene>
    <name evidence="2" type="ORF">HNQ01_004436</name>
</gene>
<name>A0ABX2G9W2_9BURK</name>
<evidence type="ECO:0000313" key="2">
    <source>
        <dbReference type="EMBL" id="NRT58656.1"/>
    </source>
</evidence>
<comment type="caution">
    <text evidence="2">The sequence shown here is derived from an EMBL/GenBank/DDBJ whole genome shotgun (WGS) entry which is preliminary data.</text>
</comment>
<dbReference type="InterPro" id="IPR035897">
    <property type="entry name" value="Toll_tir_struct_dom_sf"/>
</dbReference>
<evidence type="ECO:0000259" key="1">
    <source>
        <dbReference type="PROSITE" id="PS50104"/>
    </source>
</evidence>
<dbReference type="EMBL" id="JABSNM010000041">
    <property type="protein sequence ID" value="NRT58656.1"/>
    <property type="molecule type" value="Genomic_DNA"/>
</dbReference>
<dbReference type="InterPro" id="IPR000157">
    <property type="entry name" value="TIR_dom"/>
</dbReference>
<keyword evidence="3" id="KW-1185">Reference proteome</keyword>
<dbReference type="Gene3D" id="3.40.50.10140">
    <property type="entry name" value="Toll/interleukin-1 receptor homology (TIR) domain"/>
    <property type="match status" value="1"/>
</dbReference>
<reference evidence="2 3" key="1">
    <citation type="submission" date="2020-05" db="EMBL/GenBank/DDBJ databases">
        <title>Genomic Encyclopedia of Type Strains, Phase IV (KMG-V): Genome sequencing to study the core and pangenomes of soil and plant-associated prokaryotes.</title>
        <authorList>
            <person name="Whitman W."/>
        </authorList>
    </citation>
    <scope>NUCLEOTIDE SEQUENCE [LARGE SCALE GENOMIC DNA]</scope>
    <source>
        <strain evidence="2 3">C29</strain>
    </source>
</reference>
<dbReference type="RefSeq" id="WP_173807656.1">
    <property type="nucleotide sequence ID" value="NZ_JABSNM010000041.1"/>
</dbReference>
<feature type="domain" description="TIR" evidence="1">
    <location>
        <begin position="4"/>
        <end position="114"/>
    </location>
</feature>
<protein>
    <recommendedName>
        <fullName evidence="1">TIR domain-containing protein</fullName>
    </recommendedName>
</protein>
<organism evidence="2 3">
    <name type="scientific">Sphaerotilus uruguayifluvii</name>
    <dbReference type="NCBI Taxonomy" id="2735897"/>
    <lineage>
        <taxon>Bacteria</taxon>
        <taxon>Pseudomonadati</taxon>
        <taxon>Pseudomonadota</taxon>
        <taxon>Betaproteobacteria</taxon>
        <taxon>Burkholderiales</taxon>
        <taxon>Sphaerotilaceae</taxon>
        <taxon>Sphaerotilus</taxon>
    </lineage>
</organism>
<evidence type="ECO:0000313" key="3">
    <source>
        <dbReference type="Proteomes" id="UP001516061"/>
    </source>
</evidence>
<proteinExistence type="predicted"/>
<sequence length="114" mass="12854">MSNSALSLFLSYSHKDEAFRSELVGHLAPLKHQGIILEWTDRQISPGSEWEPEILEKLGQADIVILLISSDFINSKYCYGVELERALEKHRDKSARVIPVIARGSVAQIHEQTP</sequence>
<dbReference type="Pfam" id="PF13676">
    <property type="entry name" value="TIR_2"/>
    <property type="match status" value="1"/>
</dbReference>
<dbReference type="SUPFAM" id="SSF52200">
    <property type="entry name" value="Toll/Interleukin receptor TIR domain"/>
    <property type="match status" value="1"/>
</dbReference>
<accession>A0ABX2G9W2</accession>
<dbReference type="PROSITE" id="PS50104">
    <property type="entry name" value="TIR"/>
    <property type="match status" value="1"/>
</dbReference>
<dbReference type="Proteomes" id="UP001516061">
    <property type="component" value="Unassembled WGS sequence"/>
</dbReference>